<reference evidence="1" key="1">
    <citation type="submission" date="2022-06" db="EMBL/GenBank/DDBJ databases">
        <authorList>
            <consortium name="SYNGENTA / RWTH Aachen University"/>
        </authorList>
    </citation>
    <scope>NUCLEOTIDE SEQUENCE</scope>
</reference>
<dbReference type="Proteomes" id="UP001153365">
    <property type="component" value="Unassembled WGS sequence"/>
</dbReference>
<organism evidence="1 2">
    <name type="scientific">Phakopsora pachyrhizi</name>
    <name type="common">Asian soybean rust disease fungus</name>
    <dbReference type="NCBI Taxonomy" id="170000"/>
    <lineage>
        <taxon>Eukaryota</taxon>
        <taxon>Fungi</taxon>
        <taxon>Dikarya</taxon>
        <taxon>Basidiomycota</taxon>
        <taxon>Pucciniomycotina</taxon>
        <taxon>Pucciniomycetes</taxon>
        <taxon>Pucciniales</taxon>
        <taxon>Phakopsoraceae</taxon>
        <taxon>Phakopsora</taxon>
    </lineage>
</organism>
<comment type="caution">
    <text evidence="1">The sequence shown here is derived from an EMBL/GenBank/DDBJ whole genome shotgun (WGS) entry which is preliminary data.</text>
</comment>
<evidence type="ECO:0000313" key="2">
    <source>
        <dbReference type="Proteomes" id="UP001153365"/>
    </source>
</evidence>
<dbReference type="AlphaFoldDB" id="A0AAV0B731"/>
<name>A0AAV0B731_PHAPC</name>
<proteinExistence type="predicted"/>
<evidence type="ECO:0000313" key="1">
    <source>
        <dbReference type="EMBL" id="CAH7681819.1"/>
    </source>
</evidence>
<accession>A0AAV0B731</accession>
<sequence length="67" mass="7868">MISCIQQNPQGPLLEEQLEIENVALPEDNLEDLGGVRRFLFGFCWFLRRKEWQWNETDGAIGKRTKC</sequence>
<keyword evidence="2" id="KW-1185">Reference proteome</keyword>
<dbReference type="EMBL" id="CALTRL010003722">
    <property type="protein sequence ID" value="CAH7681819.1"/>
    <property type="molecule type" value="Genomic_DNA"/>
</dbReference>
<protein>
    <submittedName>
        <fullName evidence="1">Uncharacterized protein</fullName>
    </submittedName>
</protein>
<gene>
    <name evidence="1" type="ORF">PPACK8108_LOCUS14473</name>
</gene>